<gene>
    <name evidence="2" type="ORF">HCJ94_19275</name>
</gene>
<keyword evidence="3" id="KW-1185">Reference proteome</keyword>
<keyword evidence="1" id="KW-0472">Membrane</keyword>
<evidence type="ECO:0000256" key="1">
    <source>
        <dbReference type="SAM" id="Phobius"/>
    </source>
</evidence>
<accession>A0ABX0Z8B8</accession>
<feature type="transmembrane region" description="Helical" evidence="1">
    <location>
        <begin position="12"/>
        <end position="37"/>
    </location>
</feature>
<comment type="caution">
    <text evidence="2">The sequence shown here is derived from an EMBL/GenBank/DDBJ whole genome shotgun (WGS) entry which is preliminary data.</text>
</comment>
<evidence type="ECO:0000313" key="2">
    <source>
        <dbReference type="EMBL" id="NJP34067.1"/>
    </source>
</evidence>
<dbReference type="EMBL" id="JAATEO010000021">
    <property type="protein sequence ID" value="NJP34067.1"/>
    <property type="molecule type" value="Genomic_DNA"/>
</dbReference>
<keyword evidence="1" id="KW-0812">Transmembrane</keyword>
<evidence type="ECO:0000313" key="3">
    <source>
        <dbReference type="Proteomes" id="UP000783871"/>
    </source>
</evidence>
<feature type="transmembrane region" description="Helical" evidence="1">
    <location>
        <begin position="72"/>
        <end position="93"/>
    </location>
</feature>
<name>A0ABX0Z8B8_9ACTN</name>
<dbReference type="Proteomes" id="UP000783871">
    <property type="component" value="Unassembled WGS sequence"/>
</dbReference>
<feature type="transmembrane region" description="Helical" evidence="1">
    <location>
        <begin position="105"/>
        <end position="126"/>
    </location>
</feature>
<proteinExistence type="predicted"/>
<protein>
    <submittedName>
        <fullName evidence="2">Uncharacterized protein</fullName>
    </submittedName>
</protein>
<sequence length="165" mass="16167">MTLTNRTGATGRYGTAAGTGAAAAFILVAVGGSPAYVGWAGGNTDSSSAGGWFLRLLAWPAWSYDPEVPGGLFAANLRAVLLVVLAAGLLYLLPAAQAARVPGSASQFFTGWAAYALAGGLASLVAASAGPDPSLLTAVQSGGTGATYGFLSGWIVGTASLGGRA</sequence>
<organism evidence="2 3">
    <name type="scientific">Micromonospora thermarum</name>
    <dbReference type="NCBI Taxonomy" id="2720024"/>
    <lineage>
        <taxon>Bacteria</taxon>
        <taxon>Bacillati</taxon>
        <taxon>Actinomycetota</taxon>
        <taxon>Actinomycetes</taxon>
        <taxon>Micromonosporales</taxon>
        <taxon>Micromonosporaceae</taxon>
        <taxon>Micromonospora</taxon>
    </lineage>
</organism>
<feature type="transmembrane region" description="Helical" evidence="1">
    <location>
        <begin position="146"/>
        <end position="163"/>
    </location>
</feature>
<dbReference type="RefSeq" id="WP_168002433.1">
    <property type="nucleotide sequence ID" value="NZ_JAATEO010000021.1"/>
</dbReference>
<reference evidence="2 3" key="1">
    <citation type="submission" date="2020-03" db="EMBL/GenBank/DDBJ databases">
        <title>WGS of actinomycetes isolated from Thailand.</title>
        <authorList>
            <person name="Thawai C."/>
        </authorList>
    </citation>
    <scope>NUCLEOTIDE SEQUENCE [LARGE SCALE GENOMIC DNA]</scope>
    <source>
        <strain evidence="2 3">HSS6-12</strain>
    </source>
</reference>
<keyword evidence="1" id="KW-1133">Transmembrane helix</keyword>